<dbReference type="InterPro" id="IPR035069">
    <property type="entry name" value="TTHA1013/TTHA0281-like"/>
</dbReference>
<dbReference type="AlphaFoldDB" id="A0A4S3KJ90"/>
<reference evidence="1 2" key="1">
    <citation type="submission" date="2017-02" db="EMBL/GenBank/DDBJ databases">
        <title>Whole genome sequencing of Rhodanobacter lindaniclasticus DSM 17932.</title>
        <authorList>
            <person name="Kumar S."/>
            <person name="Patil P."/>
            <person name="Patil P.B."/>
        </authorList>
    </citation>
    <scope>NUCLEOTIDE SEQUENCE [LARGE SCALE GENOMIC DNA]</scope>
    <source>
        <strain evidence="1 2">DSM 17932</strain>
    </source>
</reference>
<dbReference type="Proteomes" id="UP000306317">
    <property type="component" value="Unassembled WGS sequence"/>
</dbReference>
<dbReference type="InterPro" id="IPR010982">
    <property type="entry name" value="Lambda_DNA-bd_dom_sf"/>
</dbReference>
<comment type="caution">
    <text evidence="1">The sequence shown here is derived from an EMBL/GenBank/DDBJ whole genome shotgun (WGS) entry which is preliminary data.</text>
</comment>
<name>A0A4S3KJ90_9GAMM</name>
<dbReference type="SUPFAM" id="SSF47413">
    <property type="entry name" value="lambda repressor-like DNA-binding domains"/>
    <property type="match status" value="1"/>
</dbReference>
<protein>
    <submittedName>
        <fullName evidence="1">HicB family protein</fullName>
    </submittedName>
</protein>
<dbReference type="SUPFAM" id="SSF143100">
    <property type="entry name" value="TTHA1013/TTHA0281-like"/>
    <property type="match status" value="1"/>
</dbReference>
<accession>A0A4S3KJ90</accession>
<gene>
    <name evidence="1" type="ORF">B1991_05885</name>
</gene>
<proteinExistence type="predicted"/>
<evidence type="ECO:0000313" key="1">
    <source>
        <dbReference type="EMBL" id="THD08418.1"/>
    </source>
</evidence>
<dbReference type="Gene3D" id="3.30.160.250">
    <property type="match status" value="1"/>
</dbReference>
<sequence length="139" mass="15357">MKYPIKLTRADGAVMATCPDLPELATVGDTPDEALREAIDAIETTLQMYMQDRCDIPAPSVPKRGQRLVALPPLAVAKLGLYQAMQAKRMRKADLARLLGVHMPQVDRLLDLRHRSKLEQVEAALNAVGYRIELAVRAA</sequence>
<dbReference type="GO" id="GO:0003677">
    <property type="term" value="F:DNA binding"/>
    <property type="evidence" value="ECO:0007669"/>
    <property type="project" value="InterPro"/>
</dbReference>
<dbReference type="EMBL" id="MWIO01000016">
    <property type="protein sequence ID" value="THD08418.1"/>
    <property type="molecule type" value="Genomic_DNA"/>
</dbReference>
<evidence type="ECO:0000313" key="2">
    <source>
        <dbReference type="Proteomes" id="UP000306317"/>
    </source>
</evidence>
<dbReference type="Gene3D" id="1.10.260.40">
    <property type="entry name" value="lambda repressor-like DNA-binding domains"/>
    <property type="match status" value="1"/>
</dbReference>
<dbReference type="OrthoDB" id="5772151at2"/>
<dbReference type="RefSeq" id="WP_136257783.1">
    <property type="nucleotide sequence ID" value="NZ_MWIO01000016.1"/>
</dbReference>
<keyword evidence="2" id="KW-1185">Reference proteome</keyword>
<organism evidence="1 2">
    <name type="scientific">Rhodanobacter lindaniclasticus</name>
    <dbReference type="NCBI Taxonomy" id="75310"/>
    <lineage>
        <taxon>Bacteria</taxon>
        <taxon>Pseudomonadati</taxon>
        <taxon>Pseudomonadota</taxon>
        <taxon>Gammaproteobacteria</taxon>
        <taxon>Lysobacterales</taxon>
        <taxon>Rhodanobacteraceae</taxon>
        <taxon>Rhodanobacter</taxon>
    </lineage>
</organism>